<dbReference type="OrthoDB" id="9762169at2"/>
<feature type="binding site" evidence="9">
    <location>
        <position position="55"/>
    </location>
    <ligand>
        <name>ATP</name>
        <dbReference type="ChEBI" id="CHEBI:30616"/>
    </ligand>
</feature>
<evidence type="ECO:0000256" key="9">
    <source>
        <dbReference type="PROSITE-ProRule" id="PRU10141"/>
    </source>
</evidence>
<keyword evidence="11" id="KW-1133">Transmembrane helix</keyword>
<dbReference type="EMBL" id="QXJK01000002">
    <property type="protein sequence ID" value="RIX36140.1"/>
    <property type="molecule type" value="Genomic_DNA"/>
</dbReference>
<keyword evidence="14" id="KW-1185">Reference proteome</keyword>
<dbReference type="PROSITE" id="PS00108">
    <property type="entry name" value="PROTEIN_KINASE_ST"/>
    <property type="match status" value="1"/>
</dbReference>
<evidence type="ECO:0000256" key="1">
    <source>
        <dbReference type="ARBA" id="ARBA00012513"/>
    </source>
</evidence>
<dbReference type="SUPFAM" id="SSF56112">
    <property type="entry name" value="Protein kinase-like (PK-like)"/>
    <property type="match status" value="1"/>
</dbReference>
<keyword evidence="11" id="KW-0472">Membrane</keyword>
<feature type="region of interest" description="Disordered" evidence="10">
    <location>
        <begin position="405"/>
        <end position="548"/>
    </location>
</feature>
<evidence type="ECO:0000256" key="3">
    <source>
        <dbReference type="ARBA" id="ARBA00022679"/>
    </source>
</evidence>
<dbReference type="GO" id="GO:0045717">
    <property type="term" value="P:negative regulation of fatty acid biosynthetic process"/>
    <property type="evidence" value="ECO:0007669"/>
    <property type="project" value="UniProtKB-ARBA"/>
</dbReference>
<keyword evidence="11" id="KW-0812">Transmembrane</keyword>
<feature type="compositionally biased region" description="Low complexity" evidence="10">
    <location>
        <begin position="411"/>
        <end position="422"/>
    </location>
</feature>
<feature type="compositionally biased region" description="Gly residues" evidence="10">
    <location>
        <begin position="486"/>
        <end position="521"/>
    </location>
</feature>
<dbReference type="EC" id="2.7.11.1" evidence="1"/>
<protein>
    <recommendedName>
        <fullName evidence="1">non-specific serine/threonine protein kinase</fullName>
        <ecNumber evidence="1">2.7.11.1</ecNumber>
    </recommendedName>
</protein>
<dbReference type="Gene3D" id="3.30.200.20">
    <property type="entry name" value="Phosphorylase Kinase, domain 1"/>
    <property type="match status" value="1"/>
</dbReference>
<dbReference type="Gene3D" id="1.10.510.10">
    <property type="entry name" value="Transferase(Phosphotransferase) domain 1"/>
    <property type="match status" value="1"/>
</dbReference>
<feature type="region of interest" description="Disordered" evidence="10">
    <location>
        <begin position="288"/>
        <end position="354"/>
    </location>
</feature>
<feature type="compositionally biased region" description="Low complexity" evidence="10">
    <location>
        <begin position="522"/>
        <end position="535"/>
    </location>
</feature>
<evidence type="ECO:0000256" key="8">
    <source>
        <dbReference type="ARBA" id="ARBA00048679"/>
    </source>
</evidence>
<dbReference type="Pfam" id="PF00069">
    <property type="entry name" value="Pkinase"/>
    <property type="match status" value="1"/>
</dbReference>
<evidence type="ECO:0000313" key="13">
    <source>
        <dbReference type="EMBL" id="RIX36140.1"/>
    </source>
</evidence>
<dbReference type="CDD" id="cd14014">
    <property type="entry name" value="STKc_PknB_like"/>
    <property type="match status" value="1"/>
</dbReference>
<dbReference type="InterPro" id="IPR011009">
    <property type="entry name" value="Kinase-like_dom_sf"/>
</dbReference>
<evidence type="ECO:0000313" key="14">
    <source>
        <dbReference type="Proteomes" id="UP000285278"/>
    </source>
</evidence>
<dbReference type="InterPro" id="IPR000719">
    <property type="entry name" value="Prot_kinase_dom"/>
</dbReference>
<dbReference type="InterPro" id="IPR017441">
    <property type="entry name" value="Protein_kinase_ATP_BS"/>
</dbReference>
<dbReference type="PANTHER" id="PTHR43289">
    <property type="entry name" value="MITOGEN-ACTIVATED PROTEIN KINASE KINASE KINASE 20-RELATED"/>
    <property type="match status" value="1"/>
</dbReference>
<comment type="caution">
    <text evidence="13">The sequence shown here is derived from an EMBL/GenBank/DDBJ whole genome shotgun (WGS) entry which is preliminary data.</text>
</comment>
<feature type="compositionally biased region" description="Gly residues" evidence="10">
    <location>
        <begin position="329"/>
        <end position="341"/>
    </location>
</feature>
<evidence type="ECO:0000256" key="6">
    <source>
        <dbReference type="ARBA" id="ARBA00022840"/>
    </source>
</evidence>
<dbReference type="PANTHER" id="PTHR43289:SF6">
    <property type="entry name" value="SERINE_THREONINE-PROTEIN KINASE NEKL-3"/>
    <property type="match status" value="1"/>
</dbReference>
<feature type="transmembrane region" description="Helical" evidence="11">
    <location>
        <begin position="378"/>
        <end position="400"/>
    </location>
</feature>
<dbReference type="AlphaFoldDB" id="A0A418Q8Z4"/>
<dbReference type="GO" id="GO:0004674">
    <property type="term" value="F:protein serine/threonine kinase activity"/>
    <property type="evidence" value="ECO:0007669"/>
    <property type="project" value="UniProtKB-KW"/>
</dbReference>
<keyword evidence="4 9" id="KW-0547">Nucleotide-binding</keyword>
<dbReference type="FunFam" id="1.10.510.10:FF:000021">
    <property type="entry name" value="Serine/threonine protein kinase"/>
    <property type="match status" value="1"/>
</dbReference>
<dbReference type="STRING" id="1451189.CFAL_00205"/>
<evidence type="ECO:0000256" key="4">
    <source>
        <dbReference type="ARBA" id="ARBA00022741"/>
    </source>
</evidence>
<keyword evidence="2 13" id="KW-0723">Serine/threonine-protein kinase</keyword>
<dbReference type="RefSeq" id="WP_119664314.1">
    <property type="nucleotide sequence ID" value="NZ_JBQQOK010000007.1"/>
</dbReference>
<comment type="catalytic activity">
    <reaction evidence="7">
        <text>L-threonyl-[protein] + ATP = O-phospho-L-threonyl-[protein] + ADP + H(+)</text>
        <dbReference type="Rhea" id="RHEA:46608"/>
        <dbReference type="Rhea" id="RHEA-COMP:11060"/>
        <dbReference type="Rhea" id="RHEA-COMP:11605"/>
        <dbReference type="ChEBI" id="CHEBI:15378"/>
        <dbReference type="ChEBI" id="CHEBI:30013"/>
        <dbReference type="ChEBI" id="CHEBI:30616"/>
        <dbReference type="ChEBI" id="CHEBI:61977"/>
        <dbReference type="ChEBI" id="CHEBI:456216"/>
        <dbReference type="EC" id="2.7.11.1"/>
    </reaction>
</comment>
<organism evidence="13 14">
    <name type="scientific">Corynebacterium falsenii</name>
    <dbReference type="NCBI Taxonomy" id="108486"/>
    <lineage>
        <taxon>Bacteria</taxon>
        <taxon>Bacillati</taxon>
        <taxon>Actinomycetota</taxon>
        <taxon>Actinomycetes</taxon>
        <taxon>Mycobacteriales</taxon>
        <taxon>Corynebacteriaceae</taxon>
        <taxon>Corynebacterium</taxon>
    </lineage>
</organism>
<evidence type="ECO:0000256" key="7">
    <source>
        <dbReference type="ARBA" id="ARBA00047899"/>
    </source>
</evidence>
<evidence type="ECO:0000256" key="2">
    <source>
        <dbReference type="ARBA" id="ARBA00022527"/>
    </source>
</evidence>
<gene>
    <name evidence="13" type="ORF">D3M95_02285</name>
</gene>
<reference evidence="13 14" key="1">
    <citation type="submission" date="2018-09" db="EMBL/GenBank/DDBJ databases">
        <title>Optimization and identification of Corynebacterium falsenii FN1-14 from fish paste.</title>
        <authorList>
            <person name="Daroonpunt R."/>
            <person name="Tanasupawat S."/>
        </authorList>
    </citation>
    <scope>NUCLEOTIDE SEQUENCE [LARGE SCALE GENOMIC DNA]</scope>
    <source>
        <strain evidence="13 14">FN1-14</strain>
    </source>
</reference>
<keyword evidence="5 13" id="KW-0418">Kinase</keyword>
<dbReference type="GO" id="GO:0005524">
    <property type="term" value="F:ATP binding"/>
    <property type="evidence" value="ECO:0007669"/>
    <property type="project" value="UniProtKB-UniRule"/>
</dbReference>
<name>A0A418Q8Z4_9CORY</name>
<dbReference type="FunFam" id="3.30.200.20:FF:000035">
    <property type="entry name" value="Serine/threonine protein kinase Stk1"/>
    <property type="match status" value="1"/>
</dbReference>
<sequence>MSNEDLQRQPDRTDIERTQQLLGDRYELNWIIGRGGMSTVWLAWDTQTERDVAVKILKPEYTDNPEFRTRFRNESHAAARLHSENVVETYDYGEVQNGGTVFCFIIMEYVRGESLADVLTRERVLPEALALDVLVQAALGLKAIHEAGMVHRDIKPGNLLITSDGVVKVTDFGIAKAAEAVPLTRTGMVVGTAQYVSPEQAQGQSVGPASDVYSLGVVGFEMFAGHRLFTGESTVSVAIKHISSAPPPLPENISPHMQELINICLRKNPQTRYADGAELAAAAALVAQGQRPPQPHNVPAVSMDPHPLTEQLGTVAHGQGTRVPPMQGPGAGPSVGPGAGSGRPAPTGARPAVAASGAAAGAGAAASTKKKPKKSSGATPVIVLGIVAVLALILAAYLWASGKDDAAPNKETMTVTSEVTSEPNQGNEPARPANPAPQRPQRTTQQQQPERTSEAPATEEQPTQLPSTEPAPPSPNPTNTANTGDLPGGGAGGGNSGESGGGAQNQGQGAGGNGGNSGTGGTTNTASTGTTAGTNMVGSPSNPGTATG</sequence>
<dbReference type="SMART" id="SM00220">
    <property type="entry name" value="S_TKc"/>
    <property type="match status" value="1"/>
</dbReference>
<keyword evidence="6 9" id="KW-0067">ATP-binding</keyword>
<accession>A0A418Q8Z4</accession>
<evidence type="ECO:0000256" key="11">
    <source>
        <dbReference type="SAM" id="Phobius"/>
    </source>
</evidence>
<evidence type="ECO:0000256" key="10">
    <source>
        <dbReference type="SAM" id="MobiDB-lite"/>
    </source>
</evidence>
<feature type="domain" description="Protein kinase" evidence="12">
    <location>
        <begin position="26"/>
        <end position="285"/>
    </location>
</feature>
<comment type="catalytic activity">
    <reaction evidence="8">
        <text>L-seryl-[protein] + ATP = O-phospho-L-seryl-[protein] + ADP + H(+)</text>
        <dbReference type="Rhea" id="RHEA:17989"/>
        <dbReference type="Rhea" id="RHEA-COMP:9863"/>
        <dbReference type="Rhea" id="RHEA-COMP:11604"/>
        <dbReference type="ChEBI" id="CHEBI:15378"/>
        <dbReference type="ChEBI" id="CHEBI:29999"/>
        <dbReference type="ChEBI" id="CHEBI:30616"/>
        <dbReference type="ChEBI" id="CHEBI:83421"/>
        <dbReference type="ChEBI" id="CHEBI:456216"/>
        <dbReference type="EC" id="2.7.11.1"/>
    </reaction>
</comment>
<dbReference type="InterPro" id="IPR008271">
    <property type="entry name" value="Ser/Thr_kinase_AS"/>
</dbReference>
<keyword evidence="3" id="KW-0808">Transferase</keyword>
<feature type="compositionally biased region" description="Polar residues" evidence="10">
    <location>
        <begin position="536"/>
        <end position="548"/>
    </location>
</feature>
<proteinExistence type="predicted"/>
<evidence type="ECO:0000256" key="5">
    <source>
        <dbReference type="ARBA" id="ARBA00022777"/>
    </source>
</evidence>
<feature type="compositionally biased region" description="Low complexity" evidence="10">
    <location>
        <begin position="342"/>
        <end position="354"/>
    </location>
</feature>
<feature type="compositionally biased region" description="Low complexity" evidence="10">
    <location>
        <begin position="439"/>
        <end position="450"/>
    </location>
</feature>
<dbReference type="PROSITE" id="PS50011">
    <property type="entry name" value="PROTEIN_KINASE_DOM"/>
    <property type="match status" value="1"/>
</dbReference>
<dbReference type="Proteomes" id="UP000285278">
    <property type="component" value="Unassembled WGS sequence"/>
</dbReference>
<evidence type="ECO:0000259" key="12">
    <source>
        <dbReference type="PROSITE" id="PS50011"/>
    </source>
</evidence>
<dbReference type="PROSITE" id="PS00107">
    <property type="entry name" value="PROTEIN_KINASE_ATP"/>
    <property type="match status" value="1"/>
</dbReference>